<dbReference type="EMBL" id="CDMK01000002">
    <property type="protein sequence ID" value="CRI34613.1"/>
    <property type="molecule type" value="Genomic_DNA"/>
</dbReference>
<gene>
    <name evidence="1" type="ORF">HHE01_04140</name>
</gene>
<keyword evidence="2" id="KW-1185">Reference proteome</keyword>
<proteinExistence type="predicted"/>
<protein>
    <submittedName>
        <fullName evidence="1">Uncharacterized protein</fullName>
    </submittedName>
</protein>
<evidence type="ECO:0000313" key="1">
    <source>
        <dbReference type="EMBL" id="CRI34613.1"/>
    </source>
</evidence>
<reference evidence="2" key="1">
    <citation type="submission" date="2014-12" db="EMBL/GenBank/DDBJ databases">
        <authorList>
            <person name="Smet A."/>
        </authorList>
    </citation>
    <scope>NUCLEOTIDE SEQUENCE [LARGE SCALE GENOMIC DNA]</scope>
</reference>
<accession>A0A0K2XIW5</accession>
<dbReference type="Proteomes" id="UP000046090">
    <property type="component" value="Unassembled WGS sequence"/>
</dbReference>
<evidence type="ECO:0000313" key="2">
    <source>
        <dbReference type="Proteomes" id="UP000046090"/>
    </source>
</evidence>
<sequence length="37" mass="4344">MSPLAKEVIPGNSPRSIYEIMQKCSLSPREEREFKEY</sequence>
<organism evidence="1 2">
    <name type="scientific">Helicobacter heilmannii</name>
    <dbReference type="NCBI Taxonomy" id="35817"/>
    <lineage>
        <taxon>Bacteria</taxon>
        <taxon>Pseudomonadati</taxon>
        <taxon>Campylobacterota</taxon>
        <taxon>Epsilonproteobacteria</taxon>
        <taxon>Campylobacterales</taxon>
        <taxon>Helicobacteraceae</taxon>
        <taxon>Helicobacter</taxon>
    </lineage>
</organism>
<dbReference type="AlphaFoldDB" id="A0A0K2XIW5"/>
<name>A0A0K2XIW5_HELHE</name>